<dbReference type="AlphaFoldDB" id="F0JHZ6"/>
<protein>
    <submittedName>
        <fullName evidence="2">Carboxymuconolactone decarboxylase</fullName>
    </submittedName>
</protein>
<evidence type="ECO:0000313" key="3">
    <source>
        <dbReference type="Proteomes" id="UP000007845"/>
    </source>
</evidence>
<dbReference type="HOGENOM" id="CLU_137228_1_2_7"/>
<feature type="domain" description="Carboxymuconolactone decarboxylase-like" evidence="1">
    <location>
        <begin position="24"/>
        <end position="96"/>
    </location>
</feature>
<dbReference type="RefSeq" id="WP_014321554.1">
    <property type="nucleotide sequence ID" value="NC_016803.1"/>
</dbReference>
<organism evidence="2 3">
    <name type="scientific">Pseudodesulfovibrio mercurii</name>
    <dbReference type="NCBI Taxonomy" id="641491"/>
    <lineage>
        <taxon>Bacteria</taxon>
        <taxon>Pseudomonadati</taxon>
        <taxon>Thermodesulfobacteriota</taxon>
        <taxon>Desulfovibrionia</taxon>
        <taxon>Desulfovibrionales</taxon>
        <taxon>Desulfovibrionaceae</taxon>
    </lineage>
</organism>
<dbReference type="EMBL" id="CP003220">
    <property type="protein sequence ID" value="EGB14126.1"/>
    <property type="molecule type" value="Genomic_DNA"/>
</dbReference>
<accession>F0JHZ6</accession>
<dbReference type="eggNOG" id="COG0599">
    <property type="taxonomic scope" value="Bacteria"/>
</dbReference>
<dbReference type="InterPro" id="IPR029032">
    <property type="entry name" value="AhpD-like"/>
</dbReference>
<dbReference type="Proteomes" id="UP000007845">
    <property type="component" value="Chromosome"/>
</dbReference>
<dbReference type="GO" id="GO:0051920">
    <property type="term" value="F:peroxiredoxin activity"/>
    <property type="evidence" value="ECO:0007669"/>
    <property type="project" value="InterPro"/>
</dbReference>
<name>F0JHZ6_9BACT</name>
<dbReference type="Pfam" id="PF02627">
    <property type="entry name" value="CMD"/>
    <property type="match status" value="1"/>
</dbReference>
<dbReference type="STRING" id="641491.DND132_0911"/>
<dbReference type="SMR" id="F0JHZ6"/>
<dbReference type="KEGG" id="ddn:DND132_0911"/>
<gene>
    <name evidence="2" type="ORF">DND132_0911</name>
</gene>
<proteinExistence type="predicted"/>
<dbReference type="PANTHER" id="PTHR33930:SF2">
    <property type="entry name" value="BLR3452 PROTEIN"/>
    <property type="match status" value="1"/>
</dbReference>
<evidence type="ECO:0000313" key="2">
    <source>
        <dbReference type="EMBL" id="EGB14126.1"/>
    </source>
</evidence>
<dbReference type="SUPFAM" id="SSF69118">
    <property type="entry name" value="AhpD-like"/>
    <property type="match status" value="1"/>
</dbReference>
<keyword evidence="3" id="KW-1185">Reference proteome</keyword>
<dbReference type="OrthoDB" id="5419860at2"/>
<dbReference type="PANTHER" id="PTHR33930">
    <property type="entry name" value="ALKYL HYDROPEROXIDE REDUCTASE AHPD"/>
    <property type="match status" value="1"/>
</dbReference>
<dbReference type="InterPro" id="IPR003779">
    <property type="entry name" value="CMD-like"/>
</dbReference>
<sequence>MIEKQTELLAANEANAKTFKRLMPEVAEPYNALNREVYRDGAVSGKHKRLMALASALCIGCRACVLFQCRMALDLGATVDEILETCAVTLALRGTTGMGETERVVGYLRELGLIEE</sequence>
<evidence type="ECO:0000259" key="1">
    <source>
        <dbReference type="Pfam" id="PF02627"/>
    </source>
</evidence>
<dbReference type="Gene3D" id="1.20.1290.10">
    <property type="entry name" value="AhpD-like"/>
    <property type="match status" value="1"/>
</dbReference>
<reference evidence="2 3" key="1">
    <citation type="journal article" date="2011" name="J. Bacteriol.">
        <title>Genome sequence of the mercury-methylating strain Desulfovibrio desulfuricans ND132.</title>
        <authorList>
            <person name="Brown S.D."/>
            <person name="Gilmour C.C."/>
            <person name="Kucken A.M."/>
            <person name="Wall J.D."/>
            <person name="Elias D.A."/>
            <person name="Brandt C.C."/>
            <person name="Podar M."/>
            <person name="Chertkov O."/>
            <person name="Held B."/>
            <person name="Bruce D.C."/>
            <person name="Detter J.C."/>
            <person name="Tapia R."/>
            <person name="Han C.S."/>
            <person name="Goodwin L.A."/>
            <person name="Cheng J.F."/>
            <person name="Pitluck S."/>
            <person name="Woyke T."/>
            <person name="Mikhailova N."/>
            <person name="Ivanova N.N."/>
            <person name="Han J."/>
            <person name="Lucas S."/>
            <person name="Lapidus A.L."/>
            <person name="Land M.L."/>
            <person name="Hauser L.J."/>
            <person name="Palumbo A.V."/>
        </authorList>
    </citation>
    <scope>NUCLEOTIDE SEQUENCE [LARGE SCALE GENOMIC DNA]</scope>
    <source>
        <strain evidence="2 3">ND132</strain>
    </source>
</reference>